<dbReference type="RefSeq" id="WP_213754084.1">
    <property type="nucleotide sequence ID" value="NZ_JAHCQH010000014.1"/>
</dbReference>
<keyword evidence="3" id="KW-1185">Reference proteome</keyword>
<dbReference type="Proteomes" id="UP001166585">
    <property type="component" value="Unassembled WGS sequence"/>
</dbReference>
<evidence type="ECO:0000313" key="2">
    <source>
        <dbReference type="EMBL" id="MBS9476226.1"/>
    </source>
</evidence>
<name>A0ABS5R3H6_9HYPH</name>
<gene>
    <name evidence="2" type="ORF">KIP89_03810</name>
</gene>
<dbReference type="EMBL" id="JAHCQH010000014">
    <property type="protein sequence ID" value="MBS9476226.1"/>
    <property type="molecule type" value="Genomic_DNA"/>
</dbReference>
<sequence length="143" mass="16133">MKLTSLEGGDGIPPEPDWTSQFTDELDIAEAHERWGLIEREMKDAGTLAMVNGHAMQRLVEFYVEYRRASRQIAEHGTILKARRTKVPQVSPYWTIMRQADEHIRVLEAELGIAPVRRNKAGKVPHGKKAPRAADSYLGSLSK</sequence>
<dbReference type="Pfam" id="PF05119">
    <property type="entry name" value="Terminase_4"/>
    <property type="match status" value="1"/>
</dbReference>
<accession>A0ABS5R3H6</accession>
<proteinExistence type="predicted"/>
<protein>
    <submittedName>
        <fullName evidence="2">P27 family phage terminase small subunit</fullName>
    </submittedName>
</protein>
<feature type="region of interest" description="Disordered" evidence="1">
    <location>
        <begin position="1"/>
        <end position="20"/>
    </location>
</feature>
<organism evidence="2 3">
    <name type="scientific">Ancylobacter radicis</name>
    <dbReference type="NCBI Taxonomy" id="2836179"/>
    <lineage>
        <taxon>Bacteria</taxon>
        <taxon>Pseudomonadati</taxon>
        <taxon>Pseudomonadota</taxon>
        <taxon>Alphaproteobacteria</taxon>
        <taxon>Hyphomicrobiales</taxon>
        <taxon>Xanthobacteraceae</taxon>
        <taxon>Ancylobacter</taxon>
    </lineage>
</organism>
<reference evidence="2" key="1">
    <citation type="submission" date="2021-05" db="EMBL/GenBank/DDBJ databases">
        <authorList>
            <person name="Sun Q."/>
            <person name="Inoue M."/>
        </authorList>
    </citation>
    <scope>NUCLEOTIDE SEQUENCE</scope>
    <source>
        <strain evidence="2">VKM B-3255</strain>
    </source>
</reference>
<evidence type="ECO:0000256" key="1">
    <source>
        <dbReference type="SAM" id="MobiDB-lite"/>
    </source>
</evidence>
<feature type="region of interest" description="Disordered" evidence="1">
    <location>
        <begin position="120"/>
        <end position="143"/>
    </location>
</feature>
<comment type="caution">
    <text evidence="2">The sequence shown here is derived from an EMBL/GenBank/DDBJ whole genome shotgun (WGS) entry which is preliminary data.</text>
</comment>
<dbReference type="InterPro" id="IPR006448">
    <property type="entry name" value="Phage_term_ssu_P27"/>
</dbReference>
<feature type="compositionally biased region" description="Basic residues" evidence="1">
    <location>
        <begin position="120"/>
        <end position="131"/>
    </location>
</feature>
<evidence type="ECO:0000313" key="3">
    <source>
        <dbReference type="Proteomes" id="UP001166585"/>
    </source>
</evidence>